<dbReference type="InterPro" id="IPR013785">
    <property type="entry name" value="Aldolase_TIM"/>
</dbReference>
<dbReference type="InterPro" id="IPR000887">
    <property type="entry name" value="Aldlse_KDPG_KHG"/>
</dbReference>
<dbReference type="PANTHER" id="PTHR30246">
    <property type="entry name" value="2-KETO-3-DEOXY-6-PHOSPHOGLUCONATE ALDOLASE"/>
    <property type="match status" value="1"/>
</dbReference>
<comment type="similarity">
    <text evidence="3">Belongs to the KHG/KDPG aldolase family.</text>
</comment>
<proteinExistence type="inferred from homology"/>
<dbReference type="NCBIfam" id="TIGR01182">
    <property type="entry name" value="eda"/>
    <property type="match status" value="1"/>
</dbReference>
<evidence type="ECO:0000256" key="4">
    <source>
        <dbReference type="ARBA" id="ARBA00011233"/>
    </source>
</evidence>
<dbReference type="GO" id="GO:0008675">
    <property type="term" value="F:2-dehydro-3-deoxy-phosphogluconate aldolase activity"/>
    <property type="evidence" value="ECO:0007669"/>
    <property type="project" value="UniProtKB-EC"/>
</dbReference>
<dbReference type="PANTHER" id="PTHR30246:SF1">
    <property type="entry name" value="2-DEHYDRO-3-DEOXY-6-PHOSPHOGALACTONATE ALDOLASE-RELATED"/>
    <property type="match status" value="1"/>
</dbReference>
<dbReference type="SUPFAM" id="SSF51569">
    <property type="entry name" value="Aldolase"/>
    <property type="match status" value="1"/>
</dbReference>
<dbReference type="PROSITE" id="PS00159">
    <property type="entry name" value="ALDOLASE_KDPG_KHG_1"/>
    <property type="match status" value="1"/>
</dbReference>
<comment type="pathway">
    <text evidence="2">Carbohydrate acid metabolism; 2-dehydro-3-deoxy-D-gluconate degradation; D-glyceraldehyde 3-phosphate and pyruvate from 2-dehydro-3-deoxy-D-gluconate: step 2/2.</text>
</comment>
<keyword evidence="6 8" id="KW-0456">Lyase</keyword>
<keyword evidence="7" id="KW-0119">Carbohydrate metabolism</keyword>
<sequence length="214" mass="22765">MKENGFYEQLEKTAVVPVVVLEKVEDAVPMANALVKGGLPAAEVTFRTAAAADCIREMSEKCPDILVGAGTVVNLEQCKRAVEAGAKFIVSPGYDDAIIDYCLENKVNLIPGAVTPAELTHLINRGFDITKFFPANLYGGLKATETLSAVFVGHRFMPTGGVNLENLPEFLGSKSIIAAGGTWMVKPALFADGDFSKVEEMTAEAAAVVKKVRG</sequence>
<dbReference type="CDD" id="cd00452">
    <property type="entry name" value="KDPG_aldolase"/>
    <property type="match status" value="1"/>
</dbReference>
<dbReference type="InterPro" id="IPR031337">
    <property type="entry name" value="KDPG/KHG_AS_1"/>
</dbReference>
<evidence type="ECO:0000256" key="2">
    <source>
        <dbReference type="ARBA" id="ARBA00004736"/>
    </source>
</evidence>
<evidence type="ECO:0000313" key="9">
    <source>
        <dbReference type="Proteomes" id="UP000546970"/>
    </source>
</evidence>
<dbReference type="Proteomes" id="UP000546970">
    <property type="component" value="Unassembled WGS sequence"/>
</dbReference>
<dbReference type="Gene3D" id="3.20.20.70">
    <property type="entry name" value="Aldolase class I"/>
    <property type="match status" value="1"/>
</dbReference>
<comment type="caution">
    <text evidence="8">The sequence shown here is derived from an EMBL/GenBank/DDBJ whole genome shotgun (WGS) entry which is preliminary data.</text>
</comment>
<accession>A0A7X9YJQ8</accession>
<dbReference type="Pfam" id="PF01081">
    <property type="entry name" value="Aldolase"/>
    <property type="match status" value="1"/>
</dbReference>
<evidence type="ECO:0000256" key="5">
    <source>
        <dbReference type="ARBA" id="ARBA00013063"/>
    </source>
</evidence>
<gene>
    <name evidence="8" type="primary">eda</name>
    <name evidence="8" type="ORF">HF320_08405</name>
</gene>
<evidence type="ECO:0000256" key="1">
    <source>
        <dbReference type="ARBA" id="ARBA00000654"/>
    </source>
</evidence>
<evidence type="ECO:0000256" key="6">
    <source>
        <dbReference type="ARBA" id="ARBA00023239"/>
    </source>
</evidence>
<evidence type="ECO:0000256" key="7">
    <source>
        <dbReference type="ARBA" id="ARBA00023277"/>
    </source>
</evidence>
<evidence type="ECO:0000313" key="8">
    <source>
        <dbReference type="EMBL" id="NMF56341.1"/>
    </source>
</evidence>
<organism evidence="8 9">
    <name type="scientific">Collinsella acetigenes</name>
    <dbReference type="NCBI Taxonomy" id="2713419"/>
    <lineage>
        <taxon>Bacteria</taxon>
        <taxon>Bacillati</taxon>
        <taxon>Actinomycetota</taxon>
        <taxon>Coriobacteriia</taxon>
        <taxon>Coriobacteriales</taxon>
        <taxon>Coriobacteriaceae</taxon>
        <taxon>Collinsella</taxon>
    </lineage>
</organism>
<comment type="catalytic activity">
    <reaction evidence="1">
        <text>2-dehydro-3-deoxy-6-phospho-D-gluconate = D-glyceraldehyde 3-phosphate + pyruvate</text>
        <dbReference type="Rhea" id="RHEA:17089"/>
        <dbReference type="ChEBI" id="CHEBI:15361"/>
        <dbReference type="ChEBI" id="CHEBI:57569"/>
        <dbReference type="ChEBI" id="CHEBI:59776"/>
        <dbReference type="EC" id="4.1.2.14"/>
    </reaction>
</comment>
<dbReference type="EC" id="4.1.2.14" evidence="5"/>
<comment type="subunit">
    <text evidence="4">Homotrimer.</text>
</comment>
<name>A0A7X9YJQ8_9ACTN</name>
<dbReference type="EMBL" id="JABBCP010000007">
    <property type="protein sequence ID" value="NMF56341.1"/>
    <property type="molecule type" value="Genomic_DNA"/>
</dbReference>
<reference evidence="8 9" key="1">
    <citation type="submission" date="2020-04" db="EMBL/GenBank/DDBJ databases">
        <title>Collinsella sp. KGMB02528 nov., an anaerobic actinobacterium isolated from human feces.</title>
        <authorList>
            <person name="Han K.-I."/>
            <person name="Eom M.K."/>
            <person name="Kim J.-S."/>
            <person name="Lee K.C."/>
            <person name="Suh M.K."/>
            <person name="Park S.-H."/>
            <person name="Lee J.H."/>
            <person name="Kang S.W."/>
            <person name="Park J.-E."/>
            <person name="Oh B.S."/>
            <person name="Yu S.Y."/>
            <person name="Choi S.-H."/>
            <person name="Lee D.H."/>
            <person name="Yoon H."/>
            <person name="Kim B.-Y."/>
            <person name="Lee J.H."/>
            <person name="Lee J.-S."/>
        </authorList>
    </citation>
    <scope>NUCLEOTIDE SEQUENCE [LARGE SCALE GENOMIC DNA]</scope>
    <source>
        <strain evidence="8 9">KGMB02528</strain>
    </source>
</reference>
<dbReference type="AlphaFoldDB" id="A0A7X9YJQ8"/>
<protein>
    <recommendedName>
        <fullName evidence="5">2-dehydro-3-deoxy-phosphogluconate aldolase</fullName>
        <ecNumber evidence="5">4.1.2.14</ecNumber>
    </recommendedName>
</protein>
<evidence type="ECO:0000256" key="3">
    <source>
        <dbReference type="ARBA" id="ARBA00006906"/>
    </source>
</evidence>
<keyword evidence="9" id="KW-1185">Reference proteome</keyword>